<reference evidence="3" key="1">
    <citation type="journal article" date="2013" name="Stand. Genomic Sci.">
        <title>Complete genome sequence of the bile-resistant pigment-producing anaerobe Alistipes finegoldii type strain (AHN2437(T)).</title>
        <authorList>
            <person name="Mavromatis K."/>
            <person name="Stackebrandt E."/>
            <person name="Munk C."/>
            <person name="Lapidus A."/>
            <person name="Nolan M."/>
            <person name="Lucas S."/>
            <person name="Hammon N."/>
            <person name="Deshpande S."/>
            <person name="Cheng J.F."/>
            <person name="Tapia R."/>
            <person name="Goodwin L.A."/>
            <person name="Pitluck S."/>
            <person name="Liolios K."/>
            <person name="Pagani I."/>
            <person name="Ivanova N."/>
            <person name="Mikhailova N."/>
            <person name="Huntemann M."/>
            <person name="Pati A."/>
            <person name="Chen A."/>
            <person name="Palaniappan K."/>
            <person name="Land M."/>
            <person name="Hauser L."/>
            <person name="Rohde M."/>
            <person name="Gronow S."/>
            <person name="Goker M."/>
            <person name="Detter J.C."/>
            <person name="Bristow J."/>
            <person name="Eisen J.A."/>
            <person name="Markowitz V."/>
            <person name="Hugenholtz P."/>
            <person name="Kyrpides N.C."/>
            <person name="Klenk H.P."/>
            <person name="Woyke T."/>
        </authorList>
    </citation>
    <scope>NUCLEOTIDE SEQUENCE</scope>
    <source>
        <strain evidence="3">DSM 17242 / JCM 16770 / AHN 2437 / CCUG 46020 / CIP 107999</strain>
    </source>
</reference>
<dbReference type="Proteomes" id="UP000006052">
    <property type="component" value="Chromosome"/>
</dbReference>
<gene>
    <name evidence="2" type="ordered locus">Alfi_0778</name>
</gene>
<dbReference type="HOGENOM" id="CLU_139596_0_0_10"/>
<dbReference type="KEGG" id="afd:Alfi_0778"/>
<feature type="coiled-coil region" evidence="1">
    <location>
        <begin position="27"/>
        <end position="61"/>
    </location>
</feature>
<proteinExistence type="predicted"/>
<sequence>MPAEIILALIGIAATPVAAWLSSRLTRQKYDTEIAKLRAEVASAKADANRKELENARLGNEIIMQNIVRPLEGQVKRLNTNVSRLEKAIGKVSTCPHAAECPVILELQSAETACQDAGTADK</sequence>
<keyword evidence="1" id="KW-0175">Coiled coil</keyword>
<dbReference type="STRING" id="679935.Alfi_0778"/>
<protein>
    <submittedName>
        <fullName evidence="2">Uncharacterized protein</fullName>
    </submittedName>
</protein>
<name>I3YJI5_ALIFI</name>
<evidence type="ECO:0000313" key="3">
    <source>
        <dbReference type="Proteomes" id="UP000006052"/>
    </source>
</evidence>
<dbReference type="PATRIC" id="fig|679935.3.peg.723"/>
<evidence type="ECO:0000313" key="2">
    <source>
        <dbReference type="EMBL" id="AFL77153.1"/>
    </source>
</evidence>
<dbReference type="EMBL" id="CP003274">
    <property type="protein sequence ID" value="AFL77153.1"/>
    <property type="molecule type" value="Genomic_DNA"/>
</dbReference>
<evidence type="ECO:0000256" key="1">
    <source>
        <dbReference type="SAM" id="Coils"/>
    </source>
</evidence>
<dbReference type="AlphaFoldDB" id="I3YJI5"/>
<organism evidence="2 3">
    <name type="scientific">Alistipes finegoldii (strain DSM 17242 / JCM 16770 / CCUG 46020 / CIP 107999 / KCTC 15236 / AHN 2437)</name>
    <dbReference type="NCBI Taxonomy" id="679935"/>
    <lineage>
        <taxon>Bacteria</taxon>
        <taxon>Pseudomonadati</taxon>
        <taxon>Bacteroidota</taxon>
        <taxon>Bacteroidia</taxon>
        <taxon>Bacteroidales</taxon>
        <taxon>Rikenellaceae</taxon>
        <taxon>Alistipes</taxon>
    </lineage>
</organism>
<accession>I3YJI5</accession>